<name>F0H560_9BACT</name>
<dbReference type="Proteomes" id="UP000003155">
    <property type="component" value="Unassembled WGS sequence"/>
</dbReference>
<protein>
    <submittedName>
        <fullName evidence="2">WxcM-like protein</fullName>
    </submittedName>
</protein>
<accession>F0H560</accession>
<comment type="caution">
    <text evidence="2">The sequence shown here is derived from an EMBL/GenBank/DDBJ whole genome shotgun (WGS) entry which is preliminary data.</text>
</comment>
<dbReference type="AlphaFoldDB" id="F0H560"/>
<dbReference type="Gene3D" id="2.60.120.10">
    <property type="entry name" value="Jelly Rolls"/>
    <property type="match status" value="1"/>
</dbReference>
<dbReference type="SUPFAM" id="SSF51182">
    <property type="entry name" value="RmlC-like cupins"/>
    <property type="match status" value="1"/>
</dbReference>
<reference evidence="2 3" key="1">
    <citation type="submission" date="2011-02" db="EMBL/GenBank/DDBJ databases">
        <authorList>
            <person name="Durkin A.S."/>
            <person name="Madupu R."/>
            <person name="Torralba M."/>
            <person name="Gillis M."/>
            <person name="Methe B."/>
            <person name="Sutton G."/>
            <person name="Nelson K.E."/>
        </authorList>
    </citation>
    <scope>NUCLEOTIDE SEQUENCE [LARGE SCALE GENOMIC DNA]</scope>
    <source>
        <strain evidence="2 3">CRIS 18C-A</strain>
    </source>
</reference>
<sequence>MKYRKDGLLKSMNDEVTSLGKIISLQKVVDPRGNLTVAQGMKDIPFHVARVYWTYDVPSGTSRGGHAHKHCREFVIAVSGSFTVTLDNGHEKKSFLLNHPYQGLLIETDIWRTLDDFSSGAVCLVLAEKNFDEADYIRNYDDFIDYLSHK</sequence>
<dbReference type="EMBL" id="AEXO01000026">
    <property type="protein sequence ID" value="EGC87078.1"/>
    <property type="molecule type" value="Genomic_DNA"/>
</dbReference>
<dbReference type="InterPro" id="IPR014710">
    <property type="entry name" value="RmlC-like_jellyroll"/>
</dbReference>
<dbReference type="InterPro" id="IPR011051">
    <property type="entry name" value="RmlC_Cupin_sf"/>
</dbReference>
<dbReference type="CDD" id="cd20292">
    <property type="entry name" value="cupin_QdtA-like"/>
    <property type="match status" value="1"/>
</dbReference>
<dbReference type="Pfam" id="PF05523">
    <property type="entry name" value="FdtA"/>
    <property type="match status" value="1"/>
</dbReference>
<evidence type="ECO:0000313" key="2">
    <source>
        <dbReference type="EMBL" id="EGC87078.1"/>
    </source>
</evidence>
<keyword evidence="3" id="KW-1185">Reference proteome</keyword>
<evidence type="ECO:0000259" key="1">
    <source>
        <dbReference type="Pfam" id="PF05523"/>
    </source>
</evidence>
<feature type="domain" description="Sugar 3,4-ketoisomerase QdtA cupin" evidence="1">
    <location>
        <begin position="21"/>
        <end position="146"/>
    </location>
</feature>
<gene>
    <name evidence="2" type="ORF">HMPREF9303_2424</name>
</gene>
<proteinExistence type="predicted"/>
<dbReference type="InterPro" id="IPR008894">
    <property type="entry name" value="QdtA_cupin_dom"/>
</dbReference>
<evidence type="ECO:0000313" key="3">
    <source>
        <dbReference type="Proteomes" id="UP000003155"/>
    </source>
</evidence>
<organism evidence="2 3">
    <name type="scientific">Prevotella denticola CRIS 18C-A</name>
    <dbReference type="NCBI Taxonomy" id="944557"/>
    <lineage>
        <taxon>Bacteria</taxon>
        <taxon>Pseudomonadati</taxon>
        <taxon>Bacteroidota</taxon>
        <taxon>Bacteroidia</taxon>
        <taxon>Bacteroidales</taxon>
        <taxon>Prevotellaceae</taxon>
        <taxon>Prevotella</taxon>
    </lineage>
</organism>